<dbReference type="InterPro" id="IPR010001">
    <property type="entry name" value="BofA"/>
</dbReference>
<keyword evidence="3" id="KW-1185">Reference proteome</keyword>
<dbReference type="NCBIfam" id="TIGR02862">
    <property type="entry name" value="spore_BofA"/>
    <property type="match status" value="1"/>
</dbReference>
<accession>W4VQW8</accession>
<evidence type="ECO:0000313" key="2">
    <source>
        <dbReference type="EMBL" id="GAE95418.1"/>
    </source>
</evidence>
<dbReference type="Pfam" id="PF07441">
    <property type="entry name" value="BofA"/>
    <property type="match status" value="1"/>
</dbReference>
<dbReference type="STRING" id="1298598.JCM21714_4656"/>
<name>W4VQW8_9BACI</name>
<dbReference type="eggNOG" id="ENOG5033C8V">
    <property type="taxonomic scope" value="Bacteria"/>
</dbReference>
<gene>
    <name evidence="2" type="ORF">JCM21714_4656</name>
</gene>
<feature type="transmembrane region" description="Helical" evidence="1">
    <location>
        <begin position="12"/>
        <end position="29"/>
    </location>
</feature>
<dbReference type="AlphaFoldDB" id="W4VQW8"/>
<sequence>MEKGGTSIMEWWIISGIVLLIVILLIKGFPVNIVKSSSRVVMKVTIGVLVLFFFNLFGASFGLHIPINFFTAIMVGLLGLPGIACLTALHVFVF</sequence>
<dbReference type="Proteomes" id="UP000019102">
    <property type="component" value="Unassembled WGS sequence"/>
</dbReference>
<organism evidence="2 3">
    <name type="scientific">Gracilibacillus boraciitolerans JCM 21714</name>
    <dbReference type="NCBI Taxonomy" id="1298598"/>
    <lineage>
        <taxon>Bacteria</taxon>
        <taxon>Bacillati</taxon>
        <taxon>Bacillota</taxon>
        <taxon>Bacilli</taxon>
        <taxon>Bacillales</taxon>
        <taxon>Bacillaceae</taxon>
        <taxon>Gracilibacillus</taxon>
    </lineage>
</organism>
<keyword evidence="1" id="KW-0812">Transmembrane</keyword>
<proteinExistence type="predicted"/>
<feature type="transmembrane region" description="Helical" evidence="1">
    <location>
        <begin position="69"/>
        <end position="93"/>
    </location>
</feature>
<keyword evidence="1" id="KW-1133">Transmembrane helix</keyword>
<keyword evidence="1" id="KW-0472">Membrane</keyword>
<evidence type="ECO:0000256" key="1">
    <source>
        <dbReference type="SAM" id="Phobius"/>
    </source>
</evidence>
<dbReference type="EMBL" id="BAVS01000057">
    <property type="protein sequence ID" value="GAE95418.1"/>
    <property type="molecule type" value="Genomic_DNA"/>
</dbReference>
<reference evidence="2 3" key="1">
    <citation type="journal article" date="2014" name="Genome Announc.">
        <title>Draft Genome Sequence of the Boron-Tolerant and Moderately Halotolerant Bacterium Gracilibacillus boraciitolerans JCM 21714T.</title>
        <authorList>
            <person name="Ahmed I."/>
            <person name="Oshima K."/>
            <person name="Suda W."/>
            <person name="Kitamura K."/>
            <person name="Iida T."/>
            <person name="Ohmori Y."/>
            <person name="Fujiwara T."/>
            <person name="Hattori M."/>
            <person name="Ohkuma M."/>
        </authorList>
    </citation>
    <scope>NUCLEOTIDE SEQUENCE [LARGE SCALE GENOMIC DNA]</scope>
    <source>
        <strain evidence="2 3">JCM 21714</strain>
    </source>
</reference>
<protein>
    <submittedName>
        <fullName evidence="2">Inhibitor of pro-sigmaK processing BofA</fullName>
    </submittedName>
</protein>
<feature type="transmembrane region" description="Helical" evidence="1">
    <location>
        <begin position="41"/>
        <end position="63"/>
    </location>
</feature>
<evidence type="ECO:0000313" key="3">
    <source>
        <dbReference type="Proteomes" id="UP000019102"/>
    </source>
</evidence>
<comment type="caution">
    <text evidence="2">The sequence shown here is derived from an EMBL/GenBank/DDBJ whole genome shotgun (WGS) entry which is preliminary data.</text>
</comment>